<reference evidence="2 3" key="1">
    <citation type="submission" date="2020-08" db="EMBL/GenBank/DDBJ databases">
        <title>Sphingobacterium sp. DN04309 isolated from aquaculture water.</title>
        <authorList>
            <person name="Zhang M."/>
        </authorList>
    </citation>
    <scope>NUCLEOTIDE SEQUENCE [LARGE SCALE GENOMIC DNA]</scope>
    <source>
        <strain evidence="2 3">DN04309</strain>
    </source>
</reference>
<evidence type="ECO:0000259" key="1">
    <source>
        <dbReference type="Pfam" id="PF13004"/>
    </source>
</evidence>
<dbReference type="InterPro" id="IPR006626">
    <property type="entry name" value="PbH1"/>
</dbReference>
<sequence length="532" mass="56463">MIGNAYLEVSNKSQRYTFDVLSNQNIEVSTEASWITLDSANFEKGKNKVGFTTLANEDDERSGIILVKMGAENEREVLVVQETGKAPVFYVKPDGTGDGKSWANATDLNTALEKSTTNSIIYLSEGIYKPSKTIRNGDATNQADNTFEIAKNLTLIGGFEANATSASKSNPSIYKTILDGQLSASVNCYHTVTITAAFDAESKVSISGIIIKGGNATNRGSNVTIADVRYNRGWGGGMLIANAKVELNDVEVVDNKTSNSGGTVGYGAGIYAFNNADITFRNVKINDNKGGNNGGGMWLADGNLTAYNSQFNNNSASGTAAGLHGYPNATITLYNCEIKNNSNTSYGAGLYVRENSKAYVINSIISGNKSTSANGGGGVMLYGGTTVYLISSTIVNNTSTGPGGGVYRRNLVNNLEIYNSLVAGNIQASTSKDVDNFVEATATNPTIRNSVIMTSVYSDQGTIEAGSSFVPSAMLNSDFMPIGQNNPALVKGVDKEGLSAYASTFNPIFSDHITKDMFGAERQLKIMGYKVK</sequence>
<dbReference type="EMBL" id="JACOIJ010000015">
    <property type="protein sequence ID" value="MBD1429737.1"/>
    <property type="molecule type" value="Genomic_DNA"/>
</dbReference>
<evidence type="ECO:0000313" key="2">
    <source>
        <dbReference type="EMBL" id="MBD1429737.1"/>
    </source>
</evidence>
<dbReference type="InterPro" id="IPR011050">
    <property type="entry name" value="Pectin_lyase_fold/virulence"/>
</dbReference>
<dbReference type="Pfam" id="PF13004">
    <property type="entry name" value="BACON"/>
    <property type="match status" value="1"/>
</dbReference>
<dbReference type="SMART" id="SM00710">
    <property type="entry name" value="PbH1"/>
    <property type="match status" value="7"/>
</dbReference>
<dbReference type="Gene3D" id="2.160.20.10">
    <property type="entry name" value="Single-stranded right-handed beta-helix, Pectin lyase-like"/>
    <property type="match status" value="1"/>
</dbReference>
<dbReference type="InterPro" id="IPR024361">
    <property type="entry name" value="BACON"/>
</dbReference>
<feature type="domain" description="BACON" evidence="1">
    <location>
        <begin position="27"/>
        <end position="82"/>
    </location>
</feature>
<proteinExistence type="predicted"/>
<accession>A0ABR7YEJ3</accession>
<dbReference type="RefSeq" id="WP_190302148.1">
    <property type="nucleotide sequence ID" value="NZ_JACOIJ010000015.1"/>
</dbReference>
<dbReference type="PANTHER" id="PTHR11319:SF35">
    <property type="entry name" value="OUTER MEMBRANE PROTEIN PMPC-RELATED"/>
    <property type="match status" value="1"/>
</dbReference>
<dbReference type="InterPro" id="IPR012334">
    <property type="entry name" value="Pectin_lyas_fold"/>
</dbReference>
<keyword evidence="3" id="KW-1185">Reference proteome</keyword>
<dbReference type="Proteomes" id="UP000651271">
    <property type="component" value="Unassembled WGS sequence"/>
</dbReference>
<dbReference type="Gene3D" id="2.60.40.10">
    <property type="entry name" value="Immunoglobulins"/>
    <property type="match status" value="1"/>
</dbReference>
<dbReference type="PANTHER" id="PTHR11319">
    <property type="entry name" value="G PROTEIN-COUPLED RECEPTOR-RELATED"/>
    <property type="match status" value="1"/>
</dbReference>
<protein>
    <submittedName>
        <fullName evidence="2">BACON domain-containing protein</fullName>
    </submittedName>
</protein>
<dbReference type="SUPFAM" id="SSF51126">
    <property type="entry name" value="Pectin lyase-like"/>
    <property type="match status" value="1"/>
</dbReference>
<organism evidence="2 3">
    <name type="scientific">Sphingobacterium litopenaei</name>
    <dbReference type="NCBI Taxonomy" id="2763500"/>
    <lineage>
        <taxon>Bacteria</taxon>
        <taxon>Pseudomonadati</taxon>
        <taxon>Bacteroidota</taxon>
        <taxon>Sphingobacteriia</taxon>
        <taxon>Sphingobacteriales</taxon>
        <taxon>Sphingobacteriaceae</taxon>
        <taxon>Sphingobacterium</taxon>
    </lineage>
</organism>
<evidence type="ECO:0000313" key="3">
    <source>
        <dbReference type="Proteomes" id="UP000651271"/>
    </source>
</evidence>
<dbReference type="InterPro" id="IPR013783">
    <property type="entry name" value="Ig-like_fold"/>
</dbReference>
<gene>
    <name evidence="2" type="ORF">H8B04_09155</name>
</gene>
<name>A0ABR7YEJ3_9SPHI</name>
<comment type="caution">
    <text evidence="2">The sequence shown here is derived from an EMBL/GenBank/DDBJ whole genome shotgun (WGS) entry which is preliminary data.</text>
</comment>